<feature type="compositionally biased region" description="Polar residues" evidence="1">
    <location>
        <begin position="131"/>
        <end position="169"/>
    </location>
</feature>
<evidence type="ECO:0000313" key="4">
    <source>
        <dbReference type="RefSeq" id="XP_003748098.1"/>
    </source>
</evidence>
<dbReference type="GeneID" id="100903006"/>
<dbReference type="AlphaFoldDB" id="A0AAJ6W000"/>
<evidence type="ECO:0000256" key="2">
    <source>
        <dbReference type="SAM" id="SignalP"/>
    </source>
</evidence>
<dbReference type="RefSeq" id="XP_003748098.1">
    <property type="nucleotide sequence ID" value="XM_003748050.2"/>
</dbReference>
<dbReference type="Proteomes" id="UP000694867">
    <property type="component" value="Unplaced"/>
</dbReference>
<feature type="signal peptide" evidence="2">
    <location>
        <begin position="1"/>
        <end position="24"/>
    </location>
</feature>
<name>A0AAJ6W000_9ACAR</name>
<keyword evidence="3" id="KW-1185">Reference proteome</keyword>
<accession>A0AAJ6W000</accession>
<keyword evidence="2" id="KW-0732">Signal</keyword>
<feature type="region of interest" description="Disordered" evidence="1">
    <location>
        <begin position="40"/>
        <end position="59"/>
    </location>
</feature>
<dbReference type="KEGG" id="goe:100903006"/>
<feature type="compositionally biased region" description="Low complexity" evidence="1">
    <location>
        <begin position="77"/>
        <end position="90"/>
    </location>
</feature>
<reference evidence="4" key="1">
    <citation type="submission" date="2025-08" db="UniProtKB">
        <authorList>
            <consortium name="RefSeq"/>
        </authorList>
    </citation>
    <scope>IDENTIFICATION</scope>
</reference>
<feature type="compositionally biased region" description="Pro residues" evidence="1">
    <location>
        <begin position="207"/>
        <end position="223"/>
    </location>
</feature>
<feature type="chain" id="PRO_5042579601" evidence="2">
    <location>
        <begin position="25"/>
        <end position="374"/>
    </location>
</feature>
<evidence type="ECO:0000313" key="3">
    <source>
        <dbReference type="Proteomes" id="UP000694867"/>
    </source>
</evidence>
<proteinExistence type="predicted"/>
<gene>
    <name evidence="4" type="primary">LOC100903006</name>
</gene>
<evidence type="ECO:0000256" key="1">
    <source>
        <dbReference type="SAM" id="MobiDB-lite"/>
    </source>
</evidence>
<sequence length="374" mass="40874">MFQSETSTAMKVLLVGAALVCACAAHSQLYVQRIKKRNSHLSHPPAEQNPPLPDLYGAGSQTQYTQLYGGAPQDSYRQLYGGSAQQQQQQRGGGGGGYGRPEPEEDEYEPGYGQQVPTRAPPSKRPISYPRPTQNPVKTTRQPWSHQQTITHRQPNPGYQPQKLSTTRRPISYPRPTARTTTTTRRPSGYPGADPEDLDTPGYGQPPRQPAYPQPTYPQPTYPQPTAQKKPSNGGYGNDLDDLEQPGYGGRPTTSTAKQTSGGGYGNADLEDVETGGYGGPARQTQDIYGNGQLYPAESQVVPRRKSSSSYNVAQEIPDPAASTQANFFEARSNPDYFPHTRWNTPAIATAPAFQLQTVQQPLGYLVVDHAAQW</sequence>
<feature type="compositionally biased region" description="Low complexity" evidence="1">
    <location>
        <begin position="174"/>
        <end position="187"/>
    </location>
</feature>
<feature type="region of interest" description="Disordered" evidence="1">
    <location>
        <begin position="65"/>
        <end position="288"/>
    </location>
</feature>
<organism evidence="3 4">
    <name type="scientific">Galendromus occidentalis</name>
    <name type="common">western predatory mite</name>
    <dbReference type="NCBI Taxonomy" id="34638"/>
    <lineage>
        <taxon>Eukaryota</taxon>
        <taxon>Metazoa</taxon>
        <taxon>Ecdysozoa</taxon>
        <taxon>Arthropoda</taxon>
        <taxon>Chelicerata</taxon>
        <taxon>Arachnida</taxon>
        <taxon>Acari</taxon>
        <taxon>Parasitiformes</taxon>
        <taxon>Mesostigmata</taxon>
        <taxon>Gamasina</taxon>
        <taxon>Phytoseioidea</taxon>
        <taxon>Phytoseiidae</taxon>
        <taxon>Typhlodrominae</taxon>
        <taxon>Galendromus</taxon>
    </lineage>
</organism>
<protein>
    <submittedName>
        <fullName evidence="4">Extensin-like</fullName>
    </submittedName>
</protein>